<dbReference type="InterPro" id="IPR018108">
    <property type="entry name" value="MCP_transmembrane"/>
</dbReference>
<comment type="similarity">
    <text evidence="2 11">Belongs to the mitochondrial carrier (TC 2.A.29) family.</text>
</comment>
<reference evidence="13 14" key="1">
    <citation type="journal article" date="2018" name="BMC Genomics">
        <title>The genome of Naegleria lovaniensis, the basis for a comparative approach to unravel pathogenicity factors of the human pathogenic amoeba N. fowleri.</title>
        <authorList>
            <person name="Liechti N."/>
            <person name="Schurch N."/>
            <person name="Bruggmann R."/>
            <person name="Wittwer M."/>
        </authorList>
    </citation>
    <scope>NUCLEOTIDE SEQUENCE [LARGE SCALE GENOMIC DNA]</scope>
    <source>
        <strain evidence="13 14">ATCC 30569</strain>
    </source>
</reference>
<accession>A0AA88GJK1</accession>
<dbReference type="PANTHER" id="PTHR45678">
    <property type="entry name" value="MITOCHONDRIAL 2-OXODICARBOXYLATE CARRIER 1-RELATED"/>
    <property type="match status" value="1"/>
</dbReference>
<evidence type="ECO:0000256" key="3">
    <source>
        <dbReference type="ARBA" id="ARBA00022448"/>
    </source>
</evidence>
<dbReference type="InterPro" id="IPR023395">
    <property type="entry name" value="MCP_dom_sf"/>
</dbReference>
<dbReference type="Gene3D" id="1.50.40.10">
    <property type="entry name" value="Mitochondrial carrier domain"/>
    <property type="match status" value="1"/>
</dbReference>
<evidence type="ECO:0008006" key="15">
    <source>
        <dbReference type="Google" id="ProtNLM"/>
    </source>
</evidence>
<dbReference type="EMBL" id="PYSW02000032">
    <property type="protein sequence ID" value="KAG2378542.1"/>
    <property type="molecule type" value="Genomic_DNA"/>
</dbReference>
<dbReference type="AlphaFoldDB" id="A0AA88GJK1"/>
<evidence type="ECO:0000256" key="9">
    <source>
        <dbReference type="ARBA" id="ARBA00023136"/>
    </source>
</evidence>
<evidence type="ECO:0000256" key="4">
    <source>
        <dbReference type="ARBA" id="ARBA00022692"/>
    </source>
</evidence>
<dbReference type="GO" id="GO:0005743">
    <property type="term" value="C:mitochondrial inner membrane"/>
    <property type="evidence" value="ECO:0007669"/>
    <property type="project" value="UniProtKB-SubCell"/>
</dbReference>
<dbReference type="RefSeq" id="XP_044545804.1">
    <property type="nucleotide sequence ID" value="XM_044698229.1"/>
</dbReference>
<keyword evidence="5" id="KW-0677">Repeat</keyword>
<keyword evidence="9 10" id="KW-0472">Membrane</keyword>
<evidence type="ECO:0000256" key="5">
    <source>
        <dbReference type="ARBA" id="ARBA00022737"/>
    </source>
</evidence>
<evidence type="ECO:0000256" key="7">
    <source>
        <dbReference type="ARBA" id="ARBA00022989"/>
    </source>
</evidence>
<evidence type="ECO:0000256" key="11">
    <source>
        <dbReference type="RuleBase" id="RU000488"/>
    </source>
</evidence>
<keyword evidence="8" id="KW-0496">Mitochondrion</keyword>
<evidence type="ECO:0000256" key="12">
    <source>
        <dbReference type="SAM" id="Phobius"/>
    </source>
</evidence>
<feature type="transmembrane region" description="Helical" evidence="12">
    <location>
        <begin position="20"/>
        <end position="38"/>
    </location>
</feature>
<proteinExistence type="inferred from homology"/>
<organism evidence="13 14">
    <name type="scientific">Naegleria lovaniensis</name>
    <name type="common">Amoeba</name>
    <dbReference type="NCBI Taxonomy" id="51637"/>
    <lineage>
        <taxon>Eukaryota</taxon>
        <taxon>Discoba</taxon>
        <taxon>Heterolobosea</taxon>
        <taxon>Tetramitia</taxon>
        <taxon>Eutetramitia</taxon>
        <taxon>Vahlkampfiidae</taxon>
        <taxon>Naegleria</taxon>
    </lineage>
</organism>
<dbReference type="GO" id="GO:0022857">
    <property type="term" value="F:transmembrane transporter activity"/>
    <property type="evidence" value="ECO:0007669"/>
    <property type="project" value="TreeGrafter"/>
</dbReference>
<keyword evidence="4 10" id="KW-0812">Transmembrane</keyword>
<feature type="repeat" description="Solcar" evidence="10">
    <location>
        <begin position="12"/>
        <end position="97"/>
    </location>
</feature>
<comment type="caution">
    <text evidence="13">The sequence shown here is derived from an EMBL/GenBank/DDBJ whole genome shotgun (WGS) entry which is preliminary data.</text>
</comment>
<name>A0AA88GJK1_NAELO</name>
<dbReference type="InterPro" id="IPR002067">
    <property type="entry name" value="MCP"/>
</dbReference>
<keyword evidence="3 11" id="KW-0813">Transport</keyword>
<dbReference type="Proteomes" id="UP000816034">
    <property type="component" value="Unassembled WGS sequence"/>
</dbReference>
<evidence type="ECO:0000256" key="2">
    <source>
        <dbReference type="ARBA" id="ARBA00006375"/>
    </source>
</evidence>
<evidence type="ECO:0000256" key="6">
    <source>
        <dbReference type="ARBA" id="ARBA00022792"/>
    </source>
</evidence>
<dbReference type="PROSITE" id="PS50920">
    <property type="entry name" value="SOLCAR"/>
    <property type="match status" value="3"/>
</dbReference>
<feature type="repeat" description="Solcar" evidence="10">
    <location>
        <begin position="117"/>
        <end position="196"/>
    </location>
</feature>
<dbReference type="InterPro" id="IPR051028">
    <property type="entry name" value="Mito_Solute_Carrier"/>
</dbReference>
<dbReference type="PANTHER" id="PTHR45678:SF15">
    <property type="entry name" value="MITOCHONDRIAL SUBSTRATE CARRIER FAMILY PROTEIN X"/>
    <property type="match status" value="1"/>
</dbReference>
<evidence type="ECO:0000313" key="13">
    <source>
        <dbReference type="EMBL" id="KAG2378542.1"/>
    </source>
</evidence>
<dbReference type="GeneID" id="68100635"/>
<evidence type="ECO:0000256" key="10">
    <source>
        <dbReference type="PROSITE-ProRule" id="PRU00282"/>
    </source>
</evidence>
<keyword evidence="14" id="KW-1185">Reference proteome</keyword>
<evidence type="ECO:0000313" key="14">
    <source>
        <dbReference type="Proteomes" id="UP000816034"/>
    </source>
</evidence>
<dbReference type="SUPFAM" id="SSF103506">
    <property type="entry name" value="Mitochondrial carrier"/>
    <property type="match status" value="1"/>
</dbReference>
<sequence length="296" mass="32151">MTTTSSSSAGSTTFFKNLSIGAASGCIAACTIFPLDLLKTKIQSSSGQQSIPQIIRDTIRPDNGGLRALYRGLAPNLVGIMPEKAIKLAANDFFRSFYSSKFVGNTVKQQGQQIQQLPLWIEVLSGGSAGACQVVATTPMELLKINAQMAGKNHSTIAFIKQVGLTGMYKGLTATLMRDVPFSMIYFSMYARVKNYYRAQSQREYLPLPKVLLSSIIAGTFAAALATPMDVIKTRLQYAGSSGTQGMTYIQAAKYCYTNKLLWKGTLPRVLIISPLFGITLLCYEGFQKLLGITTV</sequence>
<evidence type="ECO:0000256" key="8">
    <source>
        <dbReference type="ARBA" id="ARBA00023128"/>
    </source>
</evidence>
<protein>
    <recommendedName>
        <fullName evidence="15">Mitochondrial carrier protein</fullName>
    </recommendedName>
</protein>
<dbReference type="PRINTS" id="PR00926">
    <property type="entry name" value="MITOCARRIER"/>
</dbReference>
<dbReference type="Pfam" id="PF00153">
    <property type="entry name" value="Mito_carr"/>
    <property type="match status" value="3"/>
</dbReference>
<comment type="subcellular location">
    <subcellularLocation>
        <location evidence="1">Mitochondrion inner membrane</location>
        <topology evidence="1">Multi-pass membrane protein</topology>
    </subcellularLocation>
</comment>
<evidence type="ECO:0000256" key="1">
    <source>
        <dbReference type="ARBA" id="ARBA00004448"/>
    </source>
</evidence>
<gene>
    <name evidence="13" type="ORF">C9374_008181</name>
</gene>
<keyword evidence="6" id="KW-0999">Mitochondrion inner membrane</keyword>
<keyword evidence="7 12" id="KW-1133">Transmembrane helix</keyword>
<feature type="repeat" description="Solcar" evidence="10">
    <location>
        <begin position="206"/>
        <end position="290"/>
    </location>
</feature>